<organism evidence="2">
    <name type="scientific">marine sediment metagenome</name>
    <dbReference type="NCBI Taxonomy" id="412755"/>
    <lineage>
        <taxon>unclassified sequences</taxon>
        <taxon>metagenomes</taxon>
        <taxon>ecological metagenomes</taxon>
    </lineage>
</organism>
<reference evidence="2" key="1">
    <citation type="journal article" date="2014" name="Front. Microbiol.">
        <title>High frequency of phylogenetically diverse reductive dehalogenase-homologous genes in deep subseafloor sedimentary metagenomes.</title>
        <authorList>
            <person name="Kawai M."/>
            <person name="Futagami T."/>
            <person name="Toyoda A."/>
            <person name="Takaki Y."/>
            <person name="Nishi S."/>
            <person name="Hori S."/>
            <person name="Arai W."/>
            <person name="Tsubouchi T."/>
            <person name="Morono Y."/>
            <person name="Uchiyama I."/>
            <person name="Ito T."/>
            <person name="Fujiyama A."/>
            <person name="Inagaki F."/>
            <person name="Takami H."/>
        </authorList>
    </citation>
    <scope>NUCLEOTIDE SEQUENCE</scope>
    <source>
        <strain evidence="2">Expedition CK06-06</strain>
    </source>
</reference>
<proteinExistence type="predicted"/>
<dbReference type="GO" id="GO:0005737">
    <property type="term" value="C:cytoplasm"/>
    <property type="evidence" value="ECO:0007669"/>
    <property type="project" value="InterPro"/>
</dbReference>
<protein>
    <recommendedName>
        <fullName evidence="1">L-fucose isomerase C-terminal domain-containing protein</fullName>
    </recommendedName>
</protein>
<dbReference type="Pfam" id="PF02952">
    <property type="entry name" value="Fucose_iso_C"/>
    <property type="match status" value="1"/>
</dbReference>
<evidence type="ECO:0000313" key="2">
    <source>
        <dbReference type="EMBL" id="GAI01497.1"/>
    </source>
</evidence>
<sequence length="70" mass="8073">QIATGEAIEYPKEKFKEARGKWPHSFVKLDGDPHKFLQNCRSNHHHMVHGDIKEELLAVCDVLNIRPIVT</sequence>
<accession>X1K3D0</accession>
<gene>
    <name evidence="2" type="ORF">S06H3_05260</name>
</gene>
<dbReference type="GO" id="GO:0008736">
    <property type="term" value="F:L-fucose isomerase activity"/>
    <property type="evidence" value="ECO:0007669"/>
    <property type="project" value="InterPro"/>
</dbReference>
<dbReference type="EMBL" id="BARV01001929">
    <property type="protein sequence ID" value="GAI01497.1"/>
    <property type="molecule type" value="Genomic_DNA"/>
</dbReference>
<feature type="domain" description="L-fucose isomerase C-terminal" evidence="1">
    <location>
        <begin position="1"/>
        <end position="66"/>
    </location>
</feature>
<feature type="non-terminal residue" evidence="2">
    <location>
        <position position="1"/>
    </location>
</feature>
<name>X1K3D0_9ZZZZ</name>
<comment type="caution">
    <text evidence="2">The sequence shown here is derived from an EMBL/GenBank/DDBJ whole genome shotgun (WGS) entry which is preliminary data.</text>
</comment>
<dbReference type="GO" id="GO:0006004">
    <property type="term" value="P:fucose metabolic process"/>
    <property type="evidence" value="ECO:0007669"/>
    <property type="project" value="InterPro"/>
</dbReference>
<dbReference type="AlphaFoldDB" id="X1K3D0"/>
<evidence type="ECO:0000259" key="1">
    <source>
        <dbReference type="Pfam" id="PF02952"/>
    </source>
</evidence>
<dbReference type="InterPro" id="IPR015888">
    <property type="entry name" value="Fuc_isomerase_C"/>
</dbReference>